<organism evidence="3">
    <name type="scientific">Tanacetum cinerariifolium</name>
    <name type="common">Dalmatian daisy</name>
    <name type="synonym">Chrysanthemum cinerariifolium</name>
    <dbReference type="NCBI Taxonomy" id="118510"/>
    <lineage>
        <taxon>Eukaryota</taxon>
        <taxon>Viridiplantae</taxon>
        <taxon>Streptophyta</taxon>
        <taxon>Embryophyta</taxon>
        <taxon>Tracheophyta</taxon>
        <taxon>Spermatophyta</taxon>
        <taxon>Magnoliopsida</taxon>
        <taxon>eudicotyledons</taxon>
        <taxon>Gunneridae</taxon>
        <taxon>Pentapetalae</taxon>
        <taxon>asterids</taxon>
        <taxon>campanulids</taxon>
        <taxon>Asterales</taxon>
        <taxon>Asteraceae</taxon>
        <taxon>Asteroideae</taxon>
        <taxon>Anthemideae</taxon>
        <taxon>Anthemidinae</taxon>
        <taxon>Tanacetum</taxon>
    </lineage>
</organism>
<proteinExistence type="predicted"/>
<name>A0A699H8G6_TANCI</name>
<feature type="region of interest" description="Disordered" evidence="1">
    <location>
        <begin position="218"/>
        <end position="238"/>
    </location>
</feature>
<feature type="domain" description="GAG-pre-integrase" evidence="2">
    <location>
        <begin position="555"/>
        <end position="608"/>
    </location>
</feature>
<evidence type="ECO:0000259" key="2">
    <source>
        <dbReference type="Pfam" id="PF13976"/>
    </source>
</evidence>
<dbReference type="SUPFAM" id="SSF53098">
    <property type="entry name" value="Ribonuclease H-like"/>
    <property type="match status" value="1"/>
</dbReference>
<dbReference type="GO" id="GO:0003676">
    <property type="term" value="F:nucleic acid binding"/>
    <property type="evidence" value="ECO:0007669"/>
    <property type="project" value="InterPro"/>
</dbReference>
<dbReference type="AlphaFoldDB" id="A0A699H8G6"/>
<evidence type="ECO:0000313" key="3">
    <source>
        <dbReference type="EMBL" id="GEX54940.1"/>
    </source>
</evidence>
<accession>A0A699H8G6</accession>
<dbReference type="Gene3D" id="3.30.420.10">
    <property type="entry name" value="Ribonuclease H-like superfamily/Ribonuclease H"/>
    <property type="match status" value="1"/>
</dbReference>
<dbReference type="InterPro" id="IPR012337">
    <property type="entry name" value="RNaseH-like_sf"/>
</dbReference>
<feature type="region of interest" description="Disordered" evidence="1">
    <location>
        <begin position="444"/>
        <end position="470"/>
    </location>
</feature>
<dbReference type="InterPro" id="IPR025724">
    <property type="entry name" value="GAG-pre-integrase_dom"/>
</dbReference>
<dbReference type="PANTHER" id="PTHR42648:SF32">
    <property type="entry name" value="RIBONUCLEASE H-LIKE DOMAIN, GAG-PRE-INTEGRASE DOMAIN PROTEIN-RELATED"/>
    <property type="match status" value="1"/>
</dbReference>
<feature type="compositionally biased region" description="Polar residues" evidence="1">
    <location>
        <begin position="444"/>
        <end position="453"/>
    </location>
</feature>
<evidence type="ECO:0000256" key="1">
    <source>
        <dbReference type="SAM" id="MobiDB-lite"/>
    </source>
</evidence>
<protein>
    <recommendedName>
        <fullName evidence="2">GAG-pre-integrase domain-containing protein</fullName>
    </recommendedName>
</protein>
<dbReference type="InterPro" id="IPR036397">
    <property type="entry name" value="RNaseH_sf"/>
</dbReference>
<dbReference type="PANTHER" id="PTHR42648">
    <property type="entry name" value="TRANSPOSASE, PUTATIVE-RELATED"/>
    <property type="match status" value="1"/>
</dbReference>
<gene>
    <name evidence="3" type="ORF">Tci_326915</name>
</gene>
<sequence length="893" mass="102031">MLEKDMYNSWKSRMELYMLNRQHGRMILESIENGPLLWPTVEENRVTRPKKYSKLSATEAIQADCDVKATNIIFEGLPPEVYALLEQFQVNTKFLNTFLPEWSKLVTDVKLVRDLYMTNVDQLLAYLRQHEYHANEIRLMHKLHQQSGFSQHETGLVVLVFQKGDDPINAKNHMMSFLTVVVTSQNPPTNNQLRNSSNPRQQATINNGRVTIQPIHGRKNSLTTGEGHMSKQCTKPKRKRDKAWFKDKVLLVQAQANGQALHEKELDFLADPGIAETQSTQYVITNNAAYQADDLDAYDSDCDDINSAKISLMVNLSHYGSDNLVELEPKLYDGSVIQKTDAIVICDSEETLMLEDESRAHNDYLKHTQEETATFREIVENERLLNLLNTSLDYAYTKPNNNKKIRFTEHISSSGNTPIKTTSFTNVVSNKPLLSSTRVNLLTSASGSQPQINTKKDRIQQTQSRAKKNKLEDHPRIIRPSLHNKKSVFNTKAISSVPNSQLNVNSDLKCATCNGCLFCDNHDSCELKFINSVNARVNLNLLRYQYDGVPTYLSFVQASKTKSWLWHRRLSHLNFGAINHLARQGLVRGRPKVKFEKDHLCSACAMGKNKKKSHKPKSKDTNQEKLYLLHMDLCGLMRVESVNGKKYILVIVDDYSRFTWVKCLRSKDEALAFIIKFMKMIQVGISHETSVARSPQLNGVVKRQAVATACYTQNRSIIRLHHEKTPYELLHNKLPDLSFLHVFGALCYPTNDNDNLGKLQPKADIGIFIDVEEDIHDIKVAHMRNNSLFGVPIPEVTSAQSSSTVSSHTLVQPDHQISQHNSNWKKDHPLYNIIVQVSRPVSTRLQLYEQALFCYHDAFLTSVEPKTYKDALTQSYWIESMQEEINKFERLEA</sequence>
<dbReference type="Pfam" id="PF13976">
    <property type="entry name" value="gag_pre-integrs"/>
    <property type="match status" value="1"/>
</dbReference>
<comment type="caution">
    <text evidence="3">The sequence shown here is derived from an EMBL/GenBank/DDBJ whole genome shotgun (WGS) entry which is preliminary data.</text>
</comment>
<reference evidence="3" key="1">
    <citation type="journal article" date="2019" name="Sci. Rep.">
        <title>Draft genome of Tanacetum cinerariifolium, the natural source of mosquito coil.</title>
        <authorList>
            <person name="Yamashiro T."/>
            <person name="Shiraishi A."/>
            <person name="Satake H."/>
            <person name="Nakayama K."/>
        </authorList>
    </citation>
    <scope>NUCLEOTIDE SEQUENCE</scope>
</reference>
<dbReference type="EMBL" id="BKCJ010114972">
    <property type="protein sequence ID" value="GEX54940.1"/>
    <property type="molecule type" value="Genomic_DNA"/>
</dbReference>
<dbReference type="InterPro" id="IPR039537">
    <property type="entry name" value="Retrotran_Ty1/copia-like"/>
</dbReference>